<organism evidence="2 3">
    <name type="scientific">Streptomyces davaonensis (strain DSM 101723 / JCM 4913 / KCC S-0913 / 768)</name>
    <dbReference type="NCBI Taxonomy" id="1214101"/>
    <lineage>
        <taxon>Bacteria</taxon>
        <taxon>Bacillati</taxon>
        <taxon>Actinomycetota</taxon>
        <taxon>Actinomycetes</taxon>
        <taxon>Kitasatosporales</taxon>
        <taxon>Streptomycetaceae</taxon>
        <taxon>Streptomyces</taxon>
    </lineage>
</organism>
<dbReference type="KEGG" id="sdv:BN159_4192"/>
<name>K4QWV4_STRDJ</name>
<dbReference type="RefSeq" id="WP_015658921.1">
    <property type="nucleotide sequence ID" value="NC_020504.1"/>
</dbReference>
<evidence type="ECO:0000256" key="1">
    <source>
        <dbReference type="SAM" id="MobiDB-lite"/>
    </source>
</evidence>
<dbReference type="Proteomes" id="UP000008043">
    <property type="component" value="Chromosome"/>
</dbReference>
<dbReference type="EMBL" id="HE971709">
    <property type="protein sequence ID" value="CCK28571.1"/>
    <property type="molecule type" value="Genomic_DNA"/>
</dbReference>
<evidence type="ECO:0000313" key="2">
    <source>
        <dbReference type="EMBL" id="CCK28571.1"/>
    </source>
</evidence>
<dbReference type="AlphaFoldDB" id="K4QWV4"/>
<gene>
    <name evidence="2" type="ORF">BN159_4192</name>
</gene>
<proteinExistence type="predicted"/>
<sequence>MEIAPELLMALAAGTAGAAGQQIWESLRGLLRRRAPGEAPTGEVSSGEAELVALGRSADDADRARELANVLALRAAQDPAFAQALESWRQEAEAWDGARPARPTGSGDVHNEISGGDFKGPVIQARDINGPLNFGR</sequence>
<evidence type="ECO:0000313" key="3">
    <source>
        <dbReference type="Proteomes" id="UP000008043"/>
    </source>
</evidence>
<feature type="region of interest" description="Disordered" evidence="1">
    <location>
        <begin position="92"/>
        <end position="124"/>
    </location>
</feature>
<keyword evidence="3" id="KW-1185">Reference proteome</keyword>
<reference evidence="2 3" key="1">
    <citation type="journal article" date="2012" name="J. Bacteriol.">
        <title>Genome sequence of the bacterium Streptomyces davawensis JCM 4913 and heterologous production of the unique antibiotic roseoflavin.</title>
        <authorList>
            <person name="Jankowitsch F."/>
            <person name="Schwarz J."/>
            <person name="Ruckert C."/>
            <person name="Gust B."/>
            <person name="Szczepanowski R."/>
            <person name="Blom J."/>
            <person name="Pelzer S."/>
            <person name="Kalinowski J."/>
            <person name="Mack M."/>
        </authorList>
    </citation>
    <scope>NUCLEOTIDE SEQUENCE [LARGE SCALE GENOMIC DNA]</scope>
    <source>
        <strain evidence="3">DSM 101723 / JCM 4913 / KCC S-0913 / 768</strain>
    </source>
</reference>
<dbReference type="HOGENOM" id="CLU_128232_1_0_11"/>
<dbReference type="STRING" id="1214101.BN159_4192"/>
<protein>
    <submittedName>
        <fullName evidence="2">Uncharacterized protein</fullName>
    </submittedName>
</protein>
<dbReference type="eggNOG" id="ENOG5031PJT">
    <property type="taxonomic scope" value="Bacteria"/>
</dbReference>
<dbReference type="PATRIC" id="fig|1214101.3.peg.4246"/>
<accession>K4QWV4</accession>